<dbReference type="Proteomes" id="UP001144978">
    <property type="component" value="Unassembled WGS sequence"/>
</dbReference>
<organism evidence="1 2">
    <name type="scientific">Trametes sanguinea</name>
    <dbReference type="NCBI Taxonomy" id="158606"/>
    <lineage>
        <taxon>Eukaryota</taxon>
        <taxon>Fungi</taxon>
        <taxon>Dikarya</taxon>
        <taxon>Basidiomycota</taxon>
        <taxon>Agaricomycotina</taxon>
        <taxon>Agaricomycetes</taxon>
        <taxon>Polyporales</taxon>
        <taxon>Polyporaceae</taxon>
        <taxon>Trametes</taxon>
    </lineage>
</organism>
<proteinExistence type="predicted"/>
<reference evidence="1" key="1">
    <citation type="submission" date="2022-08" db="EMBL/GenBank/DDBJ databases">
        <title>Genome Sequence of Pycnoporus sanguineus.</title>
        <authorList>
            <person name="Buettner E."/>
        </authorList>
    </citation>
    <scope>NUCLEOTIDE SEQUENCE</scope>
    <source>
        <strain evidence="1">CG-C14</strain>
    </source>
</reference>
<accession>A0ACC1QB57</accession>
<evidence type="ECO:0000313" key="2">
    <source>
        <dbReference type="Proteomes" id="UP001144978"/>
    </source>
</evidence>
<comment type="caution">
    <text evidence="1">The sequence shown here is derived from an EMBL/GenBank/DDBJ whole genome shotgun (WGS) entry which is preliminary data.</text>
</comment>
<evidence type="ECO:0000313" key="1">
    <source>
        <dbReference type="EMBL" id="KAJ3017347.1"/>
    </source>
</evidence>
<name>A0ACC1QB57_9APHY</name>
<gene>
    <name evidence="1" type="ORF">NUW54_g607</name>
</gene>
<keyword evidence="2" id="KW-1185">Reference proteome</keyword>
<dbReference type="EMBL" id="JANSHE010000081">
    <property type="protein sequence ID" value="KAJ3017347.1"/>
    <property type="molecule type" value="Genomic_DNA"/>
</dbReference>
<protein>
    <submittedName>
        <fullName evidence="1">Uncharacterized protein</fullName>
    </submittedName>
</protein>
<sequence length="97" mass="11687">MQRRRTRRRVTRRSSKAHLFTFTRRLRSSTYCHNVTAIEPKWLVEVAPQFFKVADANKISKRKKQEKIEPLFNKYEKADEWRLSKVKRSARSSQTFG</sequence>